<dbReference type="GO" id="GO:0006935">
    <property type="term" value="P:chemotaxis"/>
    <property type="evidence" value="ECO:0007669"/>
    <property type="project" value="UniProtKB-KW"/>
</dbReference>
<keyword evidence="11" id="KW-0966">Cell projection</keyword>
<evidence type="ECO:0000256" key="6">
    <source>
        <dbReference type="ARBA" id="ARBA00022692"/>
    </source>
</evidence>
<reference evidence="12" key="2">
    <citation type="submission" date="2016-03" db="EMBL/GenBank/DDBJ databases">
        <authorList>
            <person name="Ploux O."/>
        </authorList>
    </citation>
    <scope>NUCLEOTIDE SEQUENCE [LARGE SCALE GENOMIC DNA]</scope>
    <source>
        <strain evidence="12">PP9</strain>
    </source>
</reference>
<dbReference type="OrthoDB" id="2381796at2"/>
<keyword evidence="11" id="KW-0282">Flagellum</keyword>
<evidence type="ECO:0000256" key="8">
    <source>
        <dbReference type="ARBA" id="ARBA00022989"/>
    </source>
</evidence>
<accession>A0A143H9T5</accession>
<dbReference type="AlphaFoldDB" id="A0A143H9T5"/>
<keyword evidence="9 10" id="KW-0472">Membrane</keyword>
<dbReference type="InterPro" id="IPR005503">
    <property type="entry name" value="FliL"/>
</dbReference>
<evidence type="ECO:0000313" key="12">
    <source>
        <dbReference type="Proteomes" id="UP000076021"/>
    </source>
</evidence>
<dbReference type="KEGG" id="rst:ATY39_03015"/>
<keyword evidence="11" id="KW-0969">Cilium</keyword>
<dbReference type="RefSeq" id="WP_066785621.1">
    <property type="nucleotide sequence ID" value="NZ_CP014806.1"/>
</dbReference>
<dbReference type="EMBL" id="CP014806">
    <property type="protein sequence ID" value="AMW98497.1"/>
    <property type="molecule type" value="Genomic_DNA"/>
</dbReference>
<dbReference type="GO" id="GO:0005886">
    <property type="term" value="C:plasma membrane"/>
    <property type="evidence" value="ECO:0007669"/>
    <property type="project" value="UniProtKB-SubCell"/>
</dbReference>
<evidence type="ECO:0000256" key="9">
    <source>
        <dbReference type="ARBA" id="ARBA00023136"/>
    </source>
</evidence>
<dbReference type="GO" id="GO:0071978">
    <property type="term" value="P:bacterial-type flagellum-dependent swarming motility"/>
    <property type="evidence" value="ECO:0007669"/>
    <property type="project" value="TreeGrafter"/>
</dbReference>
<keyword evidence="7 10" id="KW-0283">Flagellar rotation</keyword>
<evidence type="ECO:0000256" key="7">
    <source>
        <dbReference type="ARBA" id="ARBA00022779"/>
    </source>
</evidence>
<dbReference type="Proteomes" id="UP000076021">
    <property type="component" value="Chromosome"/>
</dbReference>
<gene>
    <name evidence="11" type="primary">fliL</name>
    <name evidence="11" type="ORF">ATY39_03015</name>
</gene>
<evidence type="ECO:0000313" key="11">
    <source>
        <dbReference type="EMBL" id="AMW98497.1"/>
    </source>
</evidence>
<evidence type="ECO:0000256" key="1">
    <source>
        <dbReference type="ARBA" id="ARBA00002254"/>
    </source>
</evidence>
<evidence type="ECO:0000256" key="10">
    <source>
        <dbReference type="RuleBase" id="RU364125"/>
    </source>
</evidence>
<keyword evidence="5 10" id="KW-0145">Chemotaxis</keyword>
<protein>
    <recommendedName>
        <fullName evidence="10">Flagellar protein FliL</fullName>
    </recommendedName>
</protein>
<dbReference type="NCBIfam" id="NF005826">
    <property type="entry name" value="PRK07718.1"/>
    <property type="match status" value="1"/>
</dbReference>
<dbReference type="GO" id="GO:0009425">
    <property type="term" value="C:bacterial-type flagellum basal body"/>
    <property type="evidence" value="ECO:0007669"/>
    <property type="project" value="InterPro"/>
</dbReference>
<dbReference type="Pfam" id="PF03748">
    <property type="entry name" value="FliL"/>
    <property type="match status" value="1"/>
</dbReference>
<keyword evidence="12" id="KW-1185">Reference proteome</keyword>
<dbReference type="PANTHER" id="PTHR35091">
    <property type="entry name" value="FLAGELLAR PROTEIN FLIL"/>
    <property type="match status" value="1"/>
</dbReference>
<keyword evidence="8" id="KW-1133">Transmembrane helix</keyword>
<dbReference type="STRING" id="241244.ATY39_03015"/>
<name>A0A143H9T5_9BACL</name>
<comment type="function">
    <text evidence="1 10">Controls the rotational direction of flagella during chemotaxis.</text>
</comment>
<keyword evidence="4 10" id="KW-1003">Cell membrane</keyword>
<evidence type="ECO:0000256" key="4">
    <source>
        <dbReference type="ARBA" id="ARBA00022475"/>
    </source>
</evidence>
<keyword evidence="6" id="KW-0812">Transmembrane</keyword>
<evidence type="ECO:0000256" key="2">
    <source>
        <dbReference type="ARBA" id="ARBA00004162"/>
    </source>
</evidence>
<comment type="similarity">
    <text evidence="3 10">Belongs to the FliL family.</text>
</comment>
<evidence type="ECO:0000256" key="3">
    <source>
        <dbReference type="ARBA" id="ARBA00008281"/>
    </source>
</evidence>
<organism evidence="11 12">
    <name type="scientific">Rummeliibacillus stabekisii</name>
    <dbReference type="NCBI Taxonomy" id="241244"/>
    <lineage>
        <taxon>Bacteria</taxon>
        <taxon>Bacillati</taxon>
        <taxon>Bacillota</taxon>
        <taxon>Bacilli</taxon>
        <taxon>Bacillales</taxon>
        <taxon>Caryophanaceae</taxon>
        <taxon>Rummeliibacillus</taxon>
    </lineage>
</organism>
<reference evidence="11 12" key="1">
    <citation type="journal article" date="2016" name="Genome Announc.">
        <title>Whole-Genome Sequence of Rummeliibacillus stabekisii Strain PP9 Isolated from Antarctic Soil.</title>
        <authorList>
            <person name="da Mota F.F."/>
            <person name="Vollu R.E."/>
            <person name="Jurelevicius D."/>
            <person name="Seldin L."/>
        </authorList>
    </citation>
    <scope>NUCLEOTIDE SEQUENCE [LARGE SCALE GENOMIC DNA]</scope>
    <source>
        <strain evidence="11 12">PP9</strain>
    </source>
</reference>
<proteinExistence type="inferred from homology"/>
<evidence type="ECO:0000256" key="5">
    <source>
        <dbReference type="ARBA" id="ARBA00022500"/>
    </source>
</evidence>
<dbReference type="PANTHER" id="PTHR35091:SF2">
    <property type="entry name" value="FLAGELLAR PROTEIN FLIL"/>
    <property type="match status" value="1"/>
</dbReference>
<sequence>MKKNKLLTIMLIILVSITLLGVVAVVVVTQLNKGAEPKVESIDDVVASSVDIEEITTNIKEDNYVKIALKIQTSNKDAAAELTKRDFQVKSILIDELSEMSREDLEGKKGKELLESTLKTKINELMQEGEVQQVYITSYIIQ</sequence>
<comment type="subcellular location">
    <subcellularLocation>
        <location evidence="2">Cell membrane</location>
        <topology evidence="2">Single-pass membrane protein</topology>
    </subcellularLocation>
</comment>